<keyword evidence="2" id="KW-1185">Reference proteome</keyword>
<comment type="caution">
    <text evidence="1">The sequence shown here is derived from an EMBL/GenBank/DDBJ whole genome shotgun (WGS) entry which is preliminary data.</text>
</comment>
<evidence type="ECO:0000313" key="1">
    <source>
        <dbReference type="EMBL" id="KAL2456442.1"/>
    </source>
</evidence>
<accession>A0ABD1NYF2</accession>
<evidence type="ECO:0008006" key="3">
    <source>
        <dbReference type="Google" id="ProtNLM"/>
    </source>
</evidence>
<sequence length="113" mass="12471">MAHTHCGCRAVSATTVWLPRQLGISATTGWLPRQLGNHTWLPRQLGNHSVVAETSRHSYTVVAEHVKHLGNHSVVAEMLGNHSGTKFRWLLRCYAIFAVTCGGCRLTNCGYCD</sequence>
<reference evidence="2" key="1">
    <citation type="submission" date="2024-07" db="EMBL/GenBank/DDBJ databases">
        <title>Two chromosome-level genome assemblies of Korean endemic species Abeliophyllum distichum and Forsythia ovata (Oleaceae).</title>
        <authorList>
            <person name="Jang H."/>
        </authorList>
    </citation>
    <scope>NUCLEOTIDE SEQUENCE [LARGE SCALE GENOMIC DNA]</scope>
</reference>
<organism evidence="1 2">
    <name type="scientific">Forsythia ovata</name>
    <dbReference type="NCBI Taxonomy" id="205694"/>
    <lineage>
        <taxon>Eukaryota</taxon>
        <taxon>Viridiplantae</taxon>
        <taxon>Streptophyta</taxon>
        <taxon>Embryophyta</taxon>
        <taxon>Tracheophyta</taxon>
        <taxon>Spermatophyta</taxon>
        <taxon>Magnoliopsida</taxon>
        <taxon>eudicotyledons</taxon>
        <taxon>Gunneridae</taxon>
        <taxon>Pentapetalae</taxon>
        <taxon>asterids</taxon>
        <taxon>lamiids</taxon>
        <taxon>Lamiales</taxon>
        <taxon>Oleaceae</taxon>
        <taxon>Forsythieae</taxon>
        <taxon>Forsythia</taxon>
    </lineage>
</organism>
<protein>
    <recommendedName>
        <fullName evidence="3">Secreted protein</fullName>
    </recommendedName>
</protein>
<evidence type="ECO:0000313" key="2">
    <source>
        <dbReference type="Proteomes" id="UP001604277"/>
    </source>
</evidence>
<proteinExistence type="predicted"/>
<gene>
    <name evidence="1" type="ORF">Fot_56873</name>
</gene>
<dbReference type="Proteomes" id="UP001604277">
    <property type="component" value="Unassembled WGS sequence"/>
</dbReference>
<name>A0ABD1NYF2_9LAMI</name>
<dbReference type="AlphaFoldDB" id="A0ABD1NYF2"/>
<dbReference type="EMBL" id="JBFOLJ010000065">
    <property type="protein sequence ID" value="KAL2456442.1"/>
    <property type="molecule type" value="Genomic_DNA"/>
</dbReference>